<dbReference type="Proteomes" id="UP000235392">
    <property type="component" value="Unassembled WGS sequence"/>
</dbReference>
<protein>
    <submittedName>
        <fullName evidence="2">Uncharacterized protein</fullName>
    </submittedName>
</protein>
<feature type="compositionally biased region" description="Low complexity" evidence="1">
    <location>
        <begin position="88"/>
        <end position="99"/>
    </location>
</feature>
<reference evidence="2 3" key="1">
    <citation type="submission" date="2017-11" db="EMBL/GenBank/DDBJ databases">
        <title>De novo assembly and phasing of dikaryotic genomes from two isolates of Puccinia coronata f. sp. avenae, the causal agent of oat crown rust.</title>
        <authorList>
            <person name="Miller M.E."/>
            <person name="Zhang Y."/>
            <person name="Omidvar V."/>
            <person name="Sperschneider J."/>
            <person name="Schwessinger B."/>
            <person name="Raley C."/>
            <person name="Palmer J.M."/>
            <person name="Garnica D."/>
            <person name="Upadhyaya N."/>
            <person name="Rathjen J."/>
            <person name="Taylor J.M."/>
            <person name="Park R.F."/>
            <person name="Dodds P.N."/>
            <person name="Hirsch C.D."/>
            <person name="Kianian S.F."/>
            <person name="Figueroa M."/>
        </authorList>
    </citation>
    <scope>NUCLEOTIDE SEQUENCE [LARGE SCALE GENOMIC DNA]</scope>
    <source>
        <strain evidence="2">12SD80</strain>
    </source>
</reference>
<gene>
    <name evidence="2" type="ORF">PCASD_24019</name>
</gene>
<organism evidence="2 3">
    <name type="scientific">Puccinia coronata f. sp. avenae</name>
    <dbReference type="NCBI Taxonomy" id="200324"/>
    <lineage>
        <taxon>Eukaryota</taxon>
        <taxon>Fungi</taxon>
        <taxon>Dikarya</taxon>
        <taxon>Basidiomycota</taxon>
        <taxon>Pucciniomycotina</taxon>
        <taxon>Pucciniomycetes</taxon>
        <taxon>Pucciniales</taxon>
        <taxon>Pucciniaceae</taxon>
        <taxon>Puccinia</taxon>
    </lineage>
</organism>
<accession>A0A2N5TRP2</accession>
<proteinExistence type="predicted"/>
<feature type="compositionally biased region" description="Low complexity" evidence="1">
    <location>
        <begin position="115"/>
        <end position="126"/>
    </location>
</feature>
<evidence type="ECO:0000313" key="2">
    <source>
        <dbReference type="EMBL" id="PLW28173.1"/>
    </source>
</evidence>
<sequence>MARIRGTMACGSRSMACGSRSMAYAGGSRRSIWKDVDPTSAGDPSPSRTGIRKRGTRHSHPDTQTLKLPGPDGAKQKQARGPTLIQGPAAQPKATKPTAHCARRTNPRPTQCVHATSTAADAADCAQQPETSKNTKT</sequence>
<dbReference type="AlphaFoldDB" id="A0A2N5TRP2"/>
<feature type="compositionally biased region" description="Polar residues" evidence="1">
    <location>
        <begin position="128"/>
        <end position="137"/>
    </location>
</feature>
<name>A0A2N5TRP2_9BASI</name>
<evidence type="ECO:0000256" key="1">
    <source>
        <dbReference type="SAM" id="MobiDB-lite"/>
    </source>
</evidence>
<dbReference type="EMBL" id="PGCI01000375">
    <property type="protein sequence ID" value="PLW28173.1"/>
    <property type="molecule type" value="Genomic_DNA"/>
</dbReference>
<evidence type="ECO:0000313" key="3">
    <source>
        <dbReference type="Proteomes" id="UP000235392"/>
    </source>
</evidence>
<feature type="region of interest" description="Disordered" evidence="1">
    <location>
        <begin position="1"/>
        <end position="137"/>
    </location>
</feature>
<comment type="caution">
    <text evidence="2">The sequence shown here is derived from an EMBL/GenBank/DDBJ whole genome shotgun (WGS) entry which is preliminary data.</text>
</comment>